<gene>
    <name evidence="3" type="ORF">H9L16_14370</name>
</gene>
<reference evidence="3 4" key="1">
    <citation type="submission" date="2020-08" db="EMBL/GenBank/DDBJ databases">
        <title>Genome sequence of Thermomonas carbonis KCTC 42013T.</title>
        <authorList>
            <person name="Hyun D.-W."/>
            <person name="Bae J.-W."/>
        </authorList>
    </citation>
    <scope>NUCLEOTIDE SEQUENCE [LARGE SCALE GENOMIC DNA]</scope>
    <source>
        <strain evidence="3 4">KCTC 42013</strain>
    </source>
</reference>
<feature type="region of interest" description="Disordered" evidence="1">
    <location>
        <begin position="22"/>
        <end position="50"/>
    </location>
</feature>
<organism evidence="3 4">
    <name type="scientific">Thermomonas carbonis</name>
    <dbReference type="NCBI Taxonomy" id="1463158"/>
    <lineage>
        <taxon>Bacteria</taxon>
        <taxon>Pseudomonadati</taxon>
        <taxon>Pseudomonadota</taxon>
        <taxon>Gammaproteobacteria</taxon>
        <taxon>Lysobacterales</taxon>
        <taxon>Lysobacteraceae</taxon>
        <taxon>Thermomonas</taxon>
    </lineage>
</organism>
<evidence type="ECO:0000313" key="4">
    <source>
        <dbReference type="Proteomes" id="UP000515804"/>
    </source>
</evidence>
<proteinExistence type="predicted"/>
<dbReference type="SUPFAM" id="SSF49464">
    <property type="entry name" value="Carboxypeptidase regulatory domain-like"/>
    <property type="match status" value="1"/>
</dbReference>
<dbReference type="InterPro" id="IPR008972">
    <property type="entry name" value="Cupredoxin"/>
</dbReference>
<feature type="region of interest" description="Disordered" evidence="1">
    <location>
        <begin position="88"/>
        <end position="113"/>
    </location>
</feature>
<feature type="chain" id="PRO_5028977989" description="Methylamine utilization protein" evidence="2">
    <location>
        <begin position="25"/>
        <end position="303"/>
    </location>
</feature>
<protein>
    <recommendedName>
        <fullName evidence="5">Methylamine utilization protein</fullName>
    </recommendedName>
</protein>
<dbReference type="Proteomes" id="UP000515804">
    <property type="component" value="Chromosome"/>
</dbReference>
<evidence type="ECO:0000313" key="3">
    <source>
        <dbReference type="EMBL" id="QNN69813.1"/>
    </source>
</evidence>
<dbReference type="AlphaFoldDB" id="A0A7G9SPN8"/>
<dbReference type="PROSITE" id="PS51257">
    <property type="entry name" value="PROKAR_LIPOPROTEIN"/>
    <property type="match status" value="1"/>
</dbReference>
<dbReference type="SUPFAM" id="SSF49503">
    <property type="entry name" value="Cupredoxins"/>
    <property type="match status" value="1"/>
</dbReference>
<dbReference type="InterPro" id="IPR008969">
    <property type="entry name" value="CarboxyPept-like_regulatory"/>
</dbReference>
<sequence length="303" mass="31243">MNRFRAVAGAIALGGLMACATAPAPERPSPAMADAAPVAAAPAPSPAPVQVPEAVAPAPAAAMPEAVEQHVAAPAPAPAPVPVPVPVKPAPARKPPPPKPVAKPAPPKADAKPVAIGSSVSGRLELVAGSAGAVMPGELADGLVYFLPKAGAPKPKPGTFTIDTRSKGFSPALLVVPQGSTVRFPNRDTILHNVFSRTPGSTFDFGHYGPGESKQYVFNKPGLVIVNCNVHHNMRADVVVLSTPYYTRPDRNGRYTLAGLPAGPGTLVFWHPRAQAQSVAVAMPVAAPVTRRMTAIRPARREH</sequence>
<keyword evidence="4" id="KW-1185">Reference proteome</keyword>
<dbReference type="InterPro" id="IPR013278">
    <property type="entry name" value="Apop_reg_Bcl2"/>
</dbReference>
<evidence type="ECO:0000256" key="2">
    <source>
        <dbReference type="SAM" id="SignalP"/>
    </source>
</evidence>
<dbReference type="PRINTS" id="PR01863">
    <property type="entry name" value="APOPREGBCL2"/>
</dbReference>
<dbReference type="EMBL" id="CP060719">
    <property type="protein sequence ID" value="QNN69813.1"/>
    <property type="molecule type" value="Genomic_DNA"/>
</dbReference>
<dbReference type="RefSeq" id="WP_187552330.1">
    <property type="nucleotide sequence ID" value="NZ_BMZL01000001.1"/>
</dbReference>
<feature type="compositionally biased region" description="Low complexity" evidence="1">
    <location>
        <begin position="29"/>
        <end position="42"/>
    </location>
</feature>
<evidence type="ECO:0008006" key="5">
    <source>
        <dbReference type="Google" id="ProtNLM"/>
    </source>
</evidence>
<feature type="signal peptide" evidence="2">
    <location>
        <begin position="1"/>
        <end position="24"/>
    </location>
</feature>
<name>A0A7G9SPN8_9GAMM</name>
<dbReference type="Gene3D" id="2.60.40.420">
    <property type="entry name" value="Cupredoxins - blue copper proteins"/>
    <property type="match status" value="1"/>
</dbReference>
<keyword evidence="2" id="KW-0732">Signal</keyword>
<dbReference type="KEGG" id="tcn:H9L16_14370"/>
<accession>A0A7G9SPN8</accession>
<evidence type="ECO:0000256" key="1">
    <source>
        <dbReference type="SAM" id="MobiDB-lite"/>
    </source>
</evidence>
<feature type="compositionally biased region" description="Pro residues" evidence="1">
    <location>
        <begin position="88"/>
        <end position="107"/>
    </location>
</feature>